<feature type="compositionally biased region" description="Low complexity" evidence="1">
    <location>
        <begin position="28"/>
        <end position="42"/>
    </location>
</feature>
<feature type="compositionally biased region" description="Basic and acidic residues" evidence="1">
    <location>
        <begin position="225"/>
        <end position="239"/>
    </location>
</feature>
<proteinExistence type="predicted"/>
<accession>A0A8H6I4V9</accession>
<feature type="compositionally biased region" description="Low complexity" evidence="1">
    <location>
        <begin position="67"/>
        <end position="82"/>
    </location>
</feature>
<gene>
    <name evidence="2" type="ORF">DFP72DRAFT_164945</name>
</gene>
<dbReference type="Proteomes" id="UP000521943">
    <property type="component" value="Unassembled WGS sequence"/>
</dbReference>
<evidence type="ECO:0000313" key="3">
    <source>
        <dbReference type="Proteomes" id="UP000521943"/>
    </source>
</evidence>
<reference evidence="2 3" key="1">
    <citation type="submission" date="2020-07" db="EMBL/GenBank/DDBJ databases">
        <title>Comparative genomics of pyrophilous fungi reveals a link between fire events and developmental genes.</title>
        <authorList>
            <consortium name="DOE Joint Genome Institute"/>
            <person name="Steindorff A.S."/>
            <person name="Carver A."/>
            <person name="Calhoun S."/>
            <person name="Stillman K."/>
            <person name="Liu H."/>
            <person name="Lipzen A."/>
            <person name="Pangilinan J."/>
            <person name="Labutti K."/>
            <person name="Bruns T.D."/>
            <person name="Grigoriev I.V."/>
        </authorList>
    </citation>
    <scope>NUCLEOTIDE SEQUENCE [LARGE SCALE GENOMIC DNA]</scope>
    <source>
        <strain evidence="2 3">CBS 144469</strain>
    </source>
</reference>
<comment type="caution">
    <text evidence="2">The sequence shown here is derived from an EMBL/GenBank/DDBJ whole genome shotgun (WGS) entry which is preliminary data.</text>
</comment>
<feature type="region of interest" description="Disordered" evidence="1">
    <location>
        <begin position="1"/>
        <end position="105"/>
    </location>
</feature>
<sequence length="359" mass="37932">MPATMALKNITQTPTHSNTEVPSIRLVSATPSSTSISMSTSSPMLGTSATPWDELPPPPPIPKHHLTSSSSSSRLRPKASSTTMKDASTSAAPAARLVPKKSKLRMLGSLGRDKQDKRDFSDVVRRVAGNNPAASQSQSSLNLLQGGGFMGGSSKLSSLRGGFEIYVEPAGDPEMEDVVVVKKGRGRGGLEGVGWGPKTSTSGGRVLGDIDINTNGGVGGSGNGGKKEGGLKVKGEEGGKWWSIGRGRRDSKEDKKEKARDKENAENVRSKSTSFRPSVPLLILRADVLTYCDLCSPRPLQKDRHRTTPRALQLPGCRHPPRALQEEILLAASQLAAYIFGELFSVGVGVRRGAAGDSG</sequence>
<organism evidence="2 3">
    <name type="scientific">Ephemerocybe angulata</name>
    <dbReference type="NCBI Taxonomy" id="980116"/>
    <lineage>
        <taxon>Eukaryota</taxon>
        <taxon>Fungi</taxon>
        <taxon>Dikarya</taxon>
        <taxon>Basidiomycota</taxon>
        <taxon>Agaricomycotina</taxon>
        <taxon>Agaricomycetes</taxon>
        <taxon>Agaricomycetidae</taxon>
        <taxon>Agaricales</taxon>
        <taxon>Agaricineae</taxon>
        <taxon>Psathyrellaceae</taxon>
        <taxon>Ephemerocybe</taxon>
    </lineage>
</organism>
<keyword evidence="3" id="KW-1185">Reference proteome</keyword>
<feature type="compositionally biased region" description="Basic and acidic residues" evidence="1">
    <location>
        <begin position="247"/>
        <end position="269"/>
    </location>
</feature>
<protein>
    <submittedName>
        <fullName evidence="2">Uncharacterized protein</fullName>
    </submittedName>
</protein>
<dbReference type="EMBL" id="JACGCI010000017">
    <property type="protein sequence ID" value="KAF6758955.1"/>
    <property type="molecule type" value="Genomic_DNA"/>
</dbReference>
<feature type="region of interest" description="Disordered" evidence="1">
    <location>
        <begin position="191"/>
        <end position="272"/>
    </location>
</feature>
<evidence type="ECO:0000313" key="2">
    <source>
        <dbReference type="EMBL" id="KAF6758955.1"/>
    </source>
</evidence>
<name>A0A8H6I4V9_9AGAR</name>
<dbReference type="AlphaFoldDB" id="A0A8H6I4V9"/>
<feature type="compositionally biased region" description="Polar residues" evidence="1">
    <location>
        <begin position="9"/>
        <end position="21"/>
    </location>
</feature>
<evidence type="ECO:0000256" key="1">
    <source>
        <dbReference type="SAM" id="MobiDB-lite"/>
    </source>
</evidence>